<evidence type="ECO:0000256" key="1">
    <source>
        <dbReference type="SAM" id="MobiDB-lite"/>
    </source>
</evidence>
<keyword evidence="3" id="KW-1185">Reference proteome</keyword>
<organism evidence="2 3">
    <name type="scientific">Discina gigas</name>
    <dbReference type="NCBI Taxonomy" id="1032678"/>
    <lineage>
        <taxon>Eukaryota</taxon>
        <taxon>Fungi</taxon>
        <taxon>Dikarya</taxon>
        <taxon>Ascomycota</taxon>
        <taxon>Pezizomycotina</taxon>
        <taxon>Pezizomycetes</taxon>
        <taxon>Pezizales</taxon>
        <taxon>Discinaceae</taxon>
        <taxon>Discina</taxon>
    </lineage>
</organism>
<feature type="region of interest" description="Disordered" evidence="1">
    <location>
        <begin position="207"/>
        <end position="232"/>
    </location>
</feature>
<evidence type="ECO:0000313" key="2">
    <source>
        <dbReference type="EMBL" id="KAL0638671.1"/>
    </source>
</evidence>
<reference evidence="2 3" key="1">
    <citation type="submission" date="2024-02" db="EMBL/GenBank/DDBJ databases">
        <title>Discinaceae phylogenomics.</title>
        <authorList>
            <person name="Dirks A.C."/>
            <person name="James T.Y."/>
        </authorList>
    </citation>
    <scope>NUCLEOTIDE SEQUENCE [LARGE SCALE GENOMIC DNA]</scope>
    <source>
        <strain evidence="2 3">ACD0624</strain>
    </source>
</reference>
<gene>
    <name evidence="2" type="ORF">Q9L58_002249</name>
</gene>
<evidence type="ECO:0000313" key="3">
    <source>
        <dbReference type="Proteomes" id="UP001447188"/>
    </source>
</evidence>
<comment type="caution">
    <text evidence="2">The sequence shown here is derived from an EMBL/GenBank/DDBJ whole genome shotgun (WGS) entry which is preliminary data.</text>
</comment>
<feature type="compositionally biased region" description="Pro residues" evidence="1">
    <location>
        <begin position="17"/>
        <end position="43"/>
    </location>
</feature>
<protein>
    <submittedName>
        <fullName evidence="2">Uncharacterized protein</fullName>
    </submittedName>
</protein>
<name>A0ABR3GRW0_9PEZI</name>
<dbReference type="EMBL" id="JBBBZM010000019">
    <property type="protein sequence ID" value="KAL0638671.1"/>
    <property type="molecule type" value="Genomic_DNA"/>
</dbReference>
<feature type="region of interest" description="Disordered" evidence="1">
    <location>
        <begin position="1"/>
        <end position="86"/>
    </location>
</feature>
<accession>A0ABR3GRW0</accession>
<dbReference type="Proteomes" id="UP001447188">
    <property type="component" value="Unassembled WGS sequence"/>
</dbReference>
<sequence length="258" mass="28426">MLRHQERVAKLMQQLATPPPPPPSPPPPPPPPPPPAPTTPSPRSPQAAADLKRKREEDEDEVTGPNTRVRRDNDLPASPRRIAKKRIPVKFPGFPKPEDLKWDPVALASASKECYTPFDDRTEWSVWSLSGQPGTPPVRGLDSAEEALTREARAQEWVTEVSAYSVGPAPPLVGVRGRRYQPKPFPKREIGDRHLDGFLDYMHRRTGNRYTVPEPPRASLPGGGEKSGSGGGGCRVGRECLAALRGASLRWWGMEVEL</sequence>
<feature type="compositionally biased region" description="Gly residues" evidence="1">
    <location>
        <begin position="221"/>
        <end position="232"/>
    </location>
</feature>
<proteinExistence type="predicted"/>